<evidence type="ECO:0000313" key="4">
    <source>
        <dbReference type="Proteomes" id="UP000013782"/>
    </source>
</evidence>
<dbReference type="Proteomes" id="UP000013782">
    <property type="component" value="Unassembled WGS sequence"/>
</dbReference>
<accession>R2QQB4</accession>
<evidence type="ECO:0000259" key="2">
    <source>
        <dbReference type="Pfam" id="PF13731"/>
    </source>
</evidence>
<feature type="region of interest" description="Disordered" evidence="1">
    <location>
        <begin position="68"/>
        <end position="114"/>
    </location>
</feature>
<organism evidence="3 4">
    <name type="scientific">Enterococcus pallens ATCC BAA-351</name>
    <dbReference type="NCBI Taxonomy" id="1158607"/>
    <lineage>
        <taxon>Bacteria</taxon>
        <taxon>Bacillati</taxon>
        <taxon>Bacillota</taxon>
        <taxon>Bacilli</taxon>
        <taxon>Lactobacillales</taxon>
        <taxon>Enterococcaceae</taxon>
        <taxon>Enterococcus</taxon>
    </lineage>
</organism>
<dbReference type="HOGENOM" id="CLU_265895_0_0_9"/>
<evidence type="ECO:0000256" key="1">
    <source>
        <dbReference type="SAM" id="MobiDB-lite"/>
    </source>
</evidence>
<reference evidence="3 4" key="1">
    <citation type="submission" date="2013-02" db="EMBL/GenBank/DDBJ databases">
        <title>The Genome Sequence of Enterococcus pallens BAA-351.</title>
        <authorList>
            <consortium name="The Broad Institute Genome Sequencing Platform"/>
            <consortium name="The Broad Institute Genome Sequencing Center for Infectious Disease"/>
            <person name="Earl A.M."/>
            <person name="Gilmore M.S."/>
            <person name="Lebreton F."/>
            <person name="Walker B."/>
            <person name="Young S.K."/>
            <person name="Zeng Q."/>
            <person name="Gargeya S."/>
            <person name="Fitzgerald M."/>
            <person name="Haas B."/>
            <person name="Abouelleil A."/>
            <person name="Alvarado L."/>
            <person name="Arachchi H.M."/>
            <person name="Berlin A.M."/>
            <person name="Chapman S.B."/>
            <person name="Dewar J."/>
            <person name="Goldberg J."/>
            <person name="Griggs A."/>
            <person name="Gujja S."/>
            <person name="Hansen M."/>
            <person name="Howarth C."/>
            <person name="Imamovic A."/>
            <person name="Larimer J."/>
            <person name="McCowan C."/>
            <person name="Murphy C."/>
            <person name="Neiman D."/>
            <person name="Pearson M."/>
            <person name="Priest M."/>
            <person name="Roberts A."/>
            <person name="Saif S."/>
            <person name="Shea T."/>
            <person name="Sisk P."/>
            <person name="Sykes S."/>
            <person name="Wortman J."/>
            <person name="Nusbaum C."/>
            <person name="Birren B."/>
        </authorList>
    </citation>
    <scope>NUCLEOTIDE SEQUENCE [LARGE SCALE GENOMIC DNA]</scope>
    <source>
        <strain evidence="3 4">ATCC BAA-351</strain>
    </source>
</reference>
<feature type="compositionally biased region" description="Basic and acidic residues" evidence="1">
    <location>
        <begin position="74"/>
        <end position="88"/>
    </location>
</feature>
<dbReference type="PATRIC" id="fig|1158607.3.peg.71"/>
<protein>
    <recommendedName>
        <fullName evidence="2">WxL domain-containing protein</fullName>
    </recommendedName>
</protein>
<dbReference type="InterPro" id="IPR042229">
    <property type="entry name" value="Listeria/Bacterioides_rpt_sf"/>
</dbReference>
<dbReference type="RefSeq" id="WP_010755136.1">
    <property type="nucleotide sequence ID" value="NZ_ASWD01000002.1"/>
</dbReference>
<dbReference type="EMBL" id="AJAQ01000001">
    <property type="protein sequence ID" value="EOH97403.1"/>
    <property type="molecule type" value="Genomic_DNA"/>
</dbReference>
<dbReference type="Gene3D" id="2.60.40.4270">
    <property type="entry name" value="Listeria-Bacteroides repeat domain"/>
    <property type="match status" value="1"/>
</dbReference>
<keyword evidence="4" id="KW-1185">Reference proteome</keyword>
<name>R2QQB4_9ENTE</name>
<dbReference type="Pfam" id="PF13731">
    <property type="entry name" value="WxL"/>
    <property type="match status" value="1"/>
</dbReference>
<dbReference type="AlphaFoldDB" id="R2QQB4"/>
<dbReference type="InterPro" id="IPR027994">
    <property type="entry name" value="WxL_dom"/>
</dbReference>
<dbReference type="OrthoDB" id="2186553at2"/>
<dbReference type="STRING" id="160454.RV10_GL004354"/>
<proteinExistence type="predicted"/>
<evidence type="ECO:0000313" key="3">
    <source>
        <dbReference type="EMBL" id="EOH97403.1"/>
    </source>
</evidence>
<gene>
    <name evidence="3" type="ORF">UAU_00071</name>
</gene>
<feature type="domain" description="WxL" evidence="2">
    <location>
        <begin position="1091"/>
        <end position="1249"/>
    </location>
</feature>
<comment type="caution">
    <text evidence="3">The sequence shown here is derived from an EMBL/GenBank/DDBJ whole genome shotgun (WGS) entry which is preliminary data.</text>
</comment>
<sequence length="1249" mass="133751">MKRESKRLVRKTSVIRKAPSFLCFWLLLSVFAPILPNTVFAETEKVPTTDSSTLKTIQSDVVENELPNYNQSSEIKEENAMRSSKEAETSTSMVPENTAPETTEAENKAQKSRGLTRNAEAKITIVDTGIVLKNDGTYLLMDNPEDYAGGIHRPEDVKGSGQYDAQTIVEFANVKDYGLNRLYSEKNPAGDSNTIQQITIAAGSYSELTILSDSDLTVQTDLAYGIHVNRLIIGELEELVWNPVLLKVRAAKVGIYTPDGTKNVTGDVDTSASQAGISMTKETPPVREDYTGLAQFYEKLDQEDAASSSYEALSGTKMLAHGTSANGCGAVFASYQLKGTELTGIADGAGYGIFSKEEGITIESIPDAHGQEAERFFEGKLNGTSVSGIGVFVDGYLTNYGGIIRGASTTATGVEAGNYTCDAVSYNGTDYLSELEGTVQSGFGILMRSASVYDGTIYIDPGDMQLNSGKVAGFAAEGTGVFTGSFRIEGNQEVELIGEADSGQGIVAANLLINTYSTPKPKVRVTGNSSGESSVTMAVLLELLSIATSSTLTELPTSAGVICLLEFSDQGNDLTLKAQAPTAIAGSYGFYGLDGTEAGINIMAENEVIIEAVGDCGIQTANLEVMASNGLTNTEGLLSIDVNARTTGVRTNKSFKASAPNASTVDGGSKIAVTASAGDGIVTSTGVELKFISGYGEENTFKIPVTITAQATGIKSEYTTSNWSPEGIALEGIALTIAGAQEGIKASGLDMYNFNSSKLSINTKKTGMRLTGGDSSGMVMLADTSATIVSGEYGLYTEQAYVEITSGYSVGDMRIEVTADQYPVWIDGEVMISNYEKNDESTGSYYDNLSIITTSKGIQPDQGTYPAFYVKDHLVSIDGYSEKIQLIENYQKAVSIPFNAAPSIPYSIAANFNMEKYANYEWEALRTDNNNALVIDQSQIDQNKLFTLDTEYDEAQLTAKRTLHKTGERIFHDEANVANPGQILHEINMIVRREEQYSVIYDSNGADSGTTPTDSNLYSQGDTVNVAPQGDLIKADHKFVGWLNSVDNQIYQNPFLSSTPTTYTMGQEDVTFTAQWQSDSIVEELNLLTNKIPDNLKFGTHKIENSTTKTYYATDSGNDTENAAASDLTKGAVGVEDTRLSTEGWSLTVKQLTQFKTAANQELNGAELSMDVGQPDLSQSTGGAPTGVSNQKVTLTPSLSSQLLLASGGQGKGIVELPIDKFTLEIPGTADKYASEYTTQVEWLVSNVP</sequence>